<dbReference type="Proteomes" id="UP000008555">
    <property type="component" value="Chromosome"/>
</dbReference>
<dbReference type="KEGG" id="cbd:CBUD_1648"/>
<reference evidence="1 2" key="1">
    <citation type="journal article" date="2009" name="Infect. Immun.">
        <title>Comparative genomics reveal extensive transposon-mediated genomic plasticity and diversity among potential effector proteins within the genus Coxiella.</title>
        <authorList>
            <person name="Beare P.A."/>
            <person name="Unsworth N."/>
            <person name="Andoh M."/>
            <person name="Voth D.E."/>
            <person name="Omsland A."/>
            <person name="Gilk S.D."/>
            <person name="Williams K.P."/>
            <person name="Sobral B.W."/>
            <person name="Kupko J.J.III."/>
            <person name="Porcella S.F."/>
            <person name="Samuel J.E."/>
            <person name="Heinzen R.A."/>
        </authorList>
    </citation>
    <scope>NUCLEOTIDE SEQUENCE [LARGE SCALE GENOMIC DNA]</scope>
    <source>
        <strain evidence="1 2">Dugway 5J108-111</strain>
    </source>
</reference>
<name>A9KEG6_COXBN</name>
<dbReference type="AlphaFoldDB" id="A9KEG6"/>
<evidence type="ECO:0000313" key="1">
    <source>
        <dbReference type="EMBL" id="ABS76909.1"/>
    </source>
</evidence>
<proteinExistence type="predicted"/>
<organism evidence="1 2">
    <name type="scientific">Coxiella burnetii (strain Dugway 5J108-111)</name>
    <dbReference type="NCBI Taxonomy" id="434922"/>
    <lineage>
        <taxon>Bacteria</taxon>
        <taxon>Pseudomonadati</taxon>
        <taxon>Pseudomonadota</taxon>
        <taxon>Gammaproteobacteria</taxon>
        <taxon>Legionellales</taxon>
        <taxon>Coxiellaceae</taxon>
        <taxon>Coxiella</taxon>
    </lineage>
</organism>
<dbReference type="HOGENOM" id="CLU_577116_0_0_6"/>
<dbReference type="EMBL" id="CP000733">
    <property type="protein sequence ID" value="ABS76909.1"/>
    <property type="molecule type" value="Genomic_DNA"/>
</dbReference>
<accession>A9KEG6</accession>
<evidence type="ECO:0000313" key="2">
    <source>
        <dbReference type="Proteomes" id="UP000008555"/>
    </source>
</evidence>
<protein>
    <submittedName>
        <fullName evidence="1">Uncharacterized protein</fullName>
    </submittedName>
</protein>
<gene>
    <name evidence="1" type="ordered locus">CBUD_1648</name>
</gene>
<sequence>MNQQQRIQWFNALCNCRSIFSPHYRGAPPDSTPLGNKSIMEGVIYSPTVVDSKPHELTLLFPNCNKVTLIGDQSLSSQIENLHKILGEPKAESEAIKTAFENHGETGQYPLISLLRTLRYHLNATDFEYSETQPIETLTFKRTSFYEGLRRRPGLAWESCTIHFIPHSALTELLVQDNSQLFRTIDAILVKTSETDTVPNELQQVLQSLKSDSLILSTPSTIQSWFKNPPQKTDLKTVYDTTITLDLSQAKNLIIAPPQPKEKQIEKTPKEKMQTLAENLTKEVTTKKLSINGIPTVINEWESEQNLKKEIPSLWGEFVQDIKVLKNKEPEIVIQTIKGWIEGLYYNDSTSSDKEAAIRVKVFLTHFLMIRILPLLNKDLVELFQPLFYGNHSHLGGKDYYKLLEKHTTQNTELSKVLQSYSGYKAPRASWDQPSIRVKDVESWINNIKPLSAPPTSSNSWLRSPFWQPSHKT</sequence>